<dbReference type="Pfam" id="PF26215">
    <property type="entry name" value="HTH_animal"/>
    <property type="match status" value="1"/>
</dbReference>
<dbReference type="AlphaFoldDB" id="A0A6A7FPI6"/>
<dbReference type="PANTHER" id="PTHR21301">
    <property type="entry name" value="REVERSE TRANSCRIPTASE"/>
    <property type="match status" value="1"/>
</dbReference>
<evidence type="ECO:0000313" key="2">
    <source>
        <dbReference type="EMBL" id="LAC20053.1"/>
    </source>
</evidence>
<dbReference type="PROSITE" id="PS50878">
    <property type="entry name" value="RT_POL"/>
    <property type="match status" value="1"/>
</dbReference>
<dbReference type="PANTHER" id="PTHR21301:SF10">
    <property type="entry name" value="REVERSE TRANSCRIPTASE DOMAIN-CONTAINING PROTEIN"/>
    <property type="match status" value="1"/>
</dbReference>
<proteinExistence type="evidence at transcript level"/>
<dbReference type="CDD" id="cd00304">
    <property type="entry name" value="RT_like"/>
    <property type="match status" value="1"/>
</dbReference>
<dbReference type="InterPro" id="IPR000477">
    <property type="entry name" value="RT_dom"/>
</dbReference>
<reference evidence="2" key="1">
    <citation type="submission" date="2017-11" db="EMBL/GenBank/DDBJ databases">
        <title>The sensing device of the deep-sea amphipod.</title>
        <authorList>
            <person name="Kobayashi H."/>
            <person name="Nagahama T."/>
            <person name="Arai W."/>
            <person name="Sasagawa Y."/>
            <person name="Umeda M."/>
            <person name="Hayashi T."/>
            <person name="Nikaido I."/>
            <person name="Watanabe H."/>
            <person name="Oguri K."/>
            <person name="Kitazato H."/>
            <person name="Fujioka K."/>
            <person name="Kido Y."/>
            <person name="Takami H."/>
        </authorList>
    </citation>
    <scope>NUCLEOTIDE SEQUENCE</scope>
    <source>
        <tissue evidence="2">Whole body</tissue>
    </source>
</reference>
<organism evidence="2">
    <name type="scientific">Hirondellea gigas</name>
    <dbReference type="NCBI Taxonomy" id="1518452"/>
    <lineage>
        <taxon>Eukaryota</taxon>
        <taxon>Metazoa</taxon>
        <taxon>Ecdysozoa</taxon>
        <taxon>Arthropoda</taxon>
        <taxon>Crustacea</taxon>
        <taxon>Multicrustacea</taxon>
        <taxon>Malacostraca</taxon>
        <taxon>Eumalacostraca</taxon>
        <taxon>Peracarida</taxon>
        <taxon>Amphipoda</taxon>
        <taxon>Amphilochidea</taxon>
        <taxon>Lysianassida</taxon>
        <taxon>Lysianassidira</taxon>
        <taxon>Lysianassoidea</taxon>
        <taxon>Lysianassidae</taxon>
        <taxon>Hirondellea</taxon>
    </lineage>
</organism>
<accession>A0A6A7FPI6</accession>
<evidence type="ECO:0000259" key="1">
    <source>
        <dbReference type="PROSITE" id="PS50878"/>
    </source>
</evidence>
<dbReference type="EMBL" id="IACT01000661">
    <property type="protein sequence ID" value="LAC20053.1"/>
    <property type="molecule type" value="mRNA"/>
</dbReference>
<protein>
    <recommendedName>
        <fullName evidence="1">Reverse transcriptase domain-containing protein</fullName>
    </recommendedName>
</protein>
<sequence length="381" mass="44073">MTRPEFKSLITLAVKESFFLFDKIPYMQVDGVSMGSPLAPTLANIFLCHHEQQWLDNCPPEFKPLYFRRYVDDTFLVFNKLDHATLFLQYLNNQHPNIMFTMDGAVDGSLSFLDLNISLDHGTLSTEIFRKPTFSGLGISFFSHVPLNFKVNAITTLLHRAYHLSSSYISLSAELDFLRKFFSINGYPVHLFETQCKKFLSYIYRPKPVSFDVLRRKVYFSVPYYGRESERLYSSLSSSLSDLYPQFYFKFVPTNPFTIGSLFPYKDRVPDELRSKIIYQFSCESCNASYIGSTCQGMSVRVGQHRGISHRTNRPLATVMHSVPRDHAEEHNHPINTKNFTIINSSSNYDDLHILESLHIQRDKPNLINVRLYAVPLFITN</sequence>
<feature type="domain" description="Reverse transcriptase" evidence="1">
    <location>
        <begin position="1"/>
        <end position="141"/>
    </location>
</feature>
<name>A0A6A7FPI6_9CRUS</name>
<dbReference type="InterPro" id="IPR058912">
    <property type="entry name" value="HTH_animal"/>
</dbReference>